<dbReference type="AlphaFoldDB" id="A0A4Q2AZ81"/>
<dbReference type="Pfam" id="PF10437">
    <property type="entry name" value="Lip_prot_lig_C"/>
    <property type="match status" value="1"/>
</dbReference>
<dbReference type="RefSeq" id="WP_004048790.1">
    <property type="nucleotide sequence ID" value="NZ_AP025728.1"/>
</dbReference>
<keyword evidence="5" id="KW-0547">Nucleotide-binding</keyword>
<dbReference type="GO" id="GO:0016979">
    <property type="term" value="F:lipoate-protein ligase activity"/>
    <property type="evidence" value="ECO:0007669"/>
    <property type="project" value="UniProtKB-EC"/>
</dbReference>
<dbReference type="GO" id="GO:0017118">
    <property type="term" value="F:lipoyltransferase activity"/>
    <property type="evidence" value="ECO:0007669"/>
    <property type="project" value="TreeGrafter"/>
</dbReference>
<dbReference type="Proteomes" id="UP000463931">
    <property type="component" value="Chromosome"/>
</dbReference>
<comment type="catalytic activity">
    <reaction evidence="7">
        <text>L-lysyl-[lipoyl-carrier protein] + (R)-lipoate + ATP = N(6)-[(R)-lipoyl]-L-lysyl-[lipoyl-carrier protein] + AMP + diphosphate + H(+)</text>
        <dbReference type="Rhea" id="RHEA:49288"/>
        <dbReference type="Rhea" id="RHEA-COMP:10500"/>
        <dbReference type="Rhea" id="RHEA-COMP:10502"/>
        <dbReference type="ChEBI" id="CHEBI:15378"/>
        <dbReference type="ChEBI" id="CHEBI:29969"/>
        <dbReference type="ChEBI" id="CHEBI:30616"/>
        <dbReference type="ChEBI" id="CHEBI:33019"/>
        <dbReference type="ChEBI" id="CHEBI:83088"/>
        <dbReference type="ChEBI" id="CHEBI:83099"/>
        <dbReference type="ChEBI" id="CHEBI:456215"/>
        <dbReference type="EC" id="6.3.1.20"/>
    </reaction>
</comment>
<evidence type="ECO:0000256" key="6">
    <source>
        <dbReference type="ARBA" id="ARBA00022840"/>
    </source>
</evidence>
<evidence type="ECO:0000256" key="7">
    <source>
        <dbReference type="ARBA" id="ARBA00048037"/>
    </source>
</evidence>
<evidence type="ECO:0000256" key="1">
    <source>
        <dbReference type="ARBA" id="ARBA00005085"/>
    </source>
</evidence>
<dbReference type="SUPFAM" id="SSF55681">
    <property type="entry name" value="Class II aaRS and biotin synthetases"/>
    <property type="match status" value="1"/>
</dbReference>
<evidence type="ECO:0000313" key="11">
    <source>
        <dbReference type="Proteomes" id="UP000289316"/>
    </source>
</evidence>
<evidence type="ECO:0000259" key="8">
    <source>
        <dbReference type="PROSITE" id="PS51733"/>
    </source>
</evidence>
<reference evidence="10 11" key="1">
    <citation type="submission" date="2018-09" db="EMBL/GenBank/DDBJ databases">
        <title>Murine metabolic-syndrome-specific gut microbial biobank.</title>
        <authorList>
            <person name="Liu C."/>
        </authorList>
    </citation>
    <scope>NUCLEOTIDE SEQUENCE [LARGE SCALE GENOMIC DNA]</scope>
    <source>
        <strain evidence="10 11">C-30</strain>
    </source>
</reference>
<dbReference type="InterPro" id="IPR004562">
    <property type="entry name" value="LipoylTrfase_LipoateP_Ligase"/>
</dbReference>
<evidence type="ECO:0000313" key="12">
    <source>
        <dbReference type="Proteomes" id="UP000463931"/>
    </source>
</evidence>
<dbReference type="GO" id="GO:0009249">
    <property type="term" value="P:protein lipoylation"/>
    <property type="evidence" value="ECO:0007669"/>
    <property type="project" value="InterPro"/>
</dbReference>
<dbReference type="GO" id="GO:0005737">
    <property type="term" value="C:cytoplasm"/>
    <property type="evidence" value="ECO:0007669"/>
    <property type="project" value="TreeGrafter"/>
</dbReference>
<dbReference type="CDD" id="cd16443">
    <property type="entry name" value="LplA"/>
    <property type="match status" value="1"/>
</dbReference>
<dbReference type="InterPro" id="IPR004143">
    <property type="entry name" value="BPL_LPL_catalytic"/>
</dbReference>
<evidence type="ECO:0000256" key="3">
    <source>
        <dbReference type="ARBA" id="ARBA00012367"/>
    </source>
</evidence>
<dbReference type="PANTHER" id="PTHR12561">
    <property type="entry name" value="LIPOATE-PROTEIN LIGASE"/>
    <property type="match status" value="1"/>
</dbReference>
<dbReference type="Gene3D" id="3.30.930.10">
    <property type="entry name" value="Bira Bifunctional Protein, Domain 2"/>
    <property type="match status" value="1"/>
</dbReference>
<dbReference type="PANTHER" id="PTHR12561:SF3">
    <property type="entry name" value="LIPOYLTRANSFERASE 1, MITOCHONDRIAL"/>
    <property type="match status" value="1"/>
</dbReference>
<name>A0A4Q2AZ81_9LACO</name>
<dbReference type="EMBL" id="QZFR01000021">
    <property type="protein sequence ID" value="RXV74757.1"/>
    <property type="molecule type" value="Genomic_DNA"/>
</dbReference>
<evidence type="ECO:0000256" key="4">
    <source>
        <dbReference type="ARBA" id="ARBA00022598"/>
    </source>
</evidence>
<evidence type="ECO:0000313" key="9">
    <source>
        <dbReference type="EMBL" id="QIA90923.1"/>
    </source>
</evidence>
<reference evidence="9 12" key="2">
    <citation type="journal article" date="2019" name="Nat. Med.">
        <title>Preventing dysbiosis of the neonatal mouse intestinal microbiome protects against late-onset sepsis.</title>
        <authorList>
            <person name="Singer J.R."/>
            <person name="Blosser E.G."/>
            <person name="Zindl C.L."/>
            <person name="Silberger D.J."/>
            <person name="Conlan S."/>
            <person name="Laufer V.A."/>
            <person name="DiToro D."/>
            <person name="Deming C."/>
            <person name="Kumar R."/>
            <person name="Morrow C.D."/>
            <person name="Segre J.A."/>
            <person name="Gray M.J."/>
            <person name="Randolph D.A."/>
            <person name="Weaver C.T."/>
        </authorList>
    </citation>
    <scope>NUCLEOTIDE SEQUENCE [LARGE SCALE GENOMIC DNA]</scope>
    <source>
        <strain evidence="9 12">V10</strain>
    </source>
</reference>
<dbReference type="Proteomes" id="UP000289316">
    <property type="component" value="Unassembled WGS sequence"/>
</dbReference>
<feature type="domain" description="BPL/LPL catalytic" evidence="8">
    <location>
        <begin position="26"/>
        <end position="209"/>
    </location>
</feature>
<evidence type="ECO:0000313" key="10">
    <source>
        <dbReference type="EMBL" id="RXV74757.1"/>
    </source>
</evidence>
<evidence type="ECO:0000256" key="5">
    <source>
        <dbReference type="ARBA" id="ARBA00022741"/>
    </source>
</evidence>
<keyword evidence="6" id="KW-0067">ATP-binding</keyword>
<dbReference type="InterPro" id="IPR045864">
    <property type="entry name" value="aa-tRNA-synth_II/BPL/LPL"/>
</dbReference>
<dbReference type="PROSITE" id="PS51733">
    <property type="entry name" value="BPL_LPL_CATALYTIC"/>
    <property type="match status" value="1"/>
</dbReference>
<evidence type="ECO:0000256" key="2">
    <source>
        <dbReference type="ARBA" id="ARBA00005124"/>
    </source>
</evidence>
<dbReference type="EMBL" id="CP040852">
    <property type="protein sequence ID" value="QIA90923.1"/>
    <property type="molecule type" value="Genomic_DNA"/>
</dbReference>
<dbReference type="Gene3D" id="3.30.390.50">
    <property type="entry name" value="CO dehydrogenase flavoprotein, C-terminal domain"/>
    <property type="match status" value="1"/>
</dbReference>
<organism evidence="10 11">
    <name type="scientific">Ligilactobacillus murinus</name>
    <dbReference type="NCBI Taxonomy" id="1622"/>
    <lineage>
        <taxon>Bacteria</taxon>
        <taxon>Bacillati</taxon>
        <taxon>Bacillota</taxon>
        <taxon>Bacilli</taxon>
        <taxon>Lactobacillales</taxon>
        <taxon>Lactobacillaceae</taxon>
        <taxon>Ligilactobacillus</taxon>
    </lineage>
</organism>
<dbReference type="GO" id="GO:0005524">
    <property type="term" value="F:ATP binding"/>
    <property type="evidence" value="ECO:0007669"/>
    <property type="project" value="UniProtKB-KW"/>
</dbReference>
<keyword evidence="4 10" id="KW-0436">Ligase</keyword>
<dbReference type="FunFam" id="3.30.930.10:FF:000072">
    <property type="entry name" value="Lipoate--protein ligase"/>
    <property type="match status" value="1"/>
</dbReference>
<dbReference type="OrthoDB" id="9788148at2"/>
<dbReference type="EC" id="6.3.1.20" evidence="3"/>
<dbReference type="NCBIfam" id="TIGR00545">
    <property type="entry name" value="lipoyltrans"/>
    <property type="match status" value="1"/>
</dbReference>
<dbReference type="UniPathway" id="UPA00537">
    <property type="reaction ID" value="UER00594"/>
</dbReference>
<accession>A0A4Q2AZ81</accession>
<sequence length="339" mass="38562">MQYLVMQTDDIRTNLATEQYLMNSGKLEAPFMLFYIEKPCIIVGRNQNTMEEINQKYCEDNKITITRRLSGGGAMYQDLGNMCFSFVVPAKDQKFGDFKTLVQPIVKALHEMGATKAEVTGRNDIVIDGKKFSGNAMYTKGDKTFSHGTLMFDVDTSAVENALRVSKDKIESKGVKSVRSHVTNIKPYLDKQYQALDTFAFRDELIKKIWQVDSLEQAQKFEYHLDETDKAEIAKIEQELYKNWDWVYGRSPEFTVQKRHRFTGGTIDARFLIDNGVITSVKIYGDFFGKKDVGEVEALLAGVKYAPAEIRQALAKLDLTQYFAGIPTEEIVELLAVQK</sequence>
<protein>
    <recommendedName>
        <fullName evidence="3">lipoate--protein ligase</fullName>
        <ecNumber evidence="3">6.3.1.20</ecNumber>
    </recommendedName>
</protein>
<dbReference type="SUPFAM" id="SSF82649">
    <property type="entry name" value="SufE/NifU"/>
    <property type="match status" value="1"/>
</dbReference>
<comment type="pathway">
    <text evidence="1">Protein modification; protein lipoylation via exogenous pathway; protein N(6)-(lipoyl)lysine from lipoate: step 2/2.</text>
</comment>
<gene>
    <name evidence="10" type="ORF">D6C19_04210</name>
    <name evidence="9" type="ORF">FEE40_12565</name>
</gene>
<comment type="pathway">
    <text evidence="2">Protein modification; protein lipoylation via exogenous pathway; protein N(6)-(lipoyl)lysine from lipoate: step 1/2.</text>
</comment>
<dbReference type="InterPro" id="IPR019491">
    <property type="entry name" value="Lipoate_protein_ligase_C"/>
</dbReference>
<dbReference type="Pfam" id="PF21948">
    <property type="entry name" value="LplA-B_cat"/>
    <property type="match status" value="1"/>
</dbReference>
<proteinExistence type="predicted"/>